<evidence type="ECO:0000259" key="3">
    <source>
        <dbReference type="Pfam" id="PF03330"/>
    </source>
</evidence>
<feature type="chain" id="PRO_5040191402" evidence="2">
    <location>
        <begin position="29"/>
        <end position="149"/>
    </location>
</feature>
<name>A0A9N8ZG31_9GLOM</name>
<proteinExistence type="predicted"/>
<dbReference type="Gene3D" id="2.40.40.10">
    <property type="entry name" value="RlpA-like domain"/>
    <property type="match status" value="1"/>
</dbReference>
<reference evidence="4" key="1">
    <citation type="submission" date="2021-06" db="EMBL/GenBank/DDBJ databases">
        <authorList>
            <person name="Kallberg Y."/>
            <person name="Tangrot J."/>
            <person name="Rosling A."/>
        </authorList>
    </citation>
    <scope>NUCLEOTIDE SEQUENCE</scope>
    <source>
        <strain evidence="4">CL551</strain>
    </source>
</reference>
<evidence type="ECO:0000256" key="2">
    <source>
        <dbReference type="SAM" id="SignalP"/>
    </source>
</evidence>
<sequence length="149" mass="16237">MALTFNTKLFALLAIFVLLSFNIDSGVSAPHKRPHQNHANTNNATVYSGDGTFYEVGLGACGITNTDDQLICALNYEMFDPATPLNNPNKNPNCGKKIKICRGAREVIVTIYDRCAGCKYGDIDLSPAAFCKIADPSEGRVPITWSYID</sequence>
<comment type="caution">
    <text evidence="4">The sequence shown here is derived from an EMBL/GenBank/DDBJ whole genome shotgun (WGS) entry which is preliminary data.</text>
</comment>
<dbReference type="InterPro" id="IPR009009">
    <property type="entry name" value="RlpA-like_DPBB"/>
</dbReference>
<feature type="domain" description="RlpA-like protein double-psi beta-barrel" evidence="3">
    <location>
        <begin position="100"/>
        <end position="144"/>
    </location>
</feature>
<dbReference type="AlphaFoldDB" id="A0A9N8ZG31"/>
<dbReference type="SUPFAM" id="SSF50685">
    <property type="entry name" value="Barwin-like endoglucanases"/>
    <property type="match status" value="1"/>
</dbReference>
<dbReference type="EMBL" id="CAJVPV010001294">
    <property type="protein sequence ID" value="CAG8492821.1"/>
    <property type="molecule type" value="Genomic_DNA"/>
</dbReference>
<dbReference type="InterPro" id="IPR051477">
    <property type="entry name" value="Expansin_CellWall"/>
</dbReference>
<evidence type="ECO:0000313" key="4">
    <source>
        <dbReference type="EMBL" id="CAG8492821.1"/>
    </source>
</evidence>
<gene>
    <name evidence="4" type="ORF">AMORRO_LOCUS2860</name>
</gene>
<evidence type="ECO:0000313" key="5">
    <source>
        <dbReference type="Proteomes" id="UP000789342"/>
    </source>
</evidence>
<keyword evidence="1 2" id="KW-0732">Signal</keyword>
<dbReference type="PANTHER" id="PTHR31836:SF28">
    <property type="entry name" value="SRCR DOMAIN-CONTAINING PROTEIN-RELATED"/>
    <property type="match status" value="1"/>
</dbReference>
<dbReference type="Proteomes" id="UP000789342">
    <property type="component" value="Unassembled WGS sequence"/>
</dbReference>
<dbReference type="InterPro" id="IPR036908">
    <property type="entry name" value="RlpA-like_sf"/>
</dbReference>
<dbReference type="PANTHER" id="PTHR31836">
    <property type="match status" value="1"/>
</dbReference>
<feature type="signal peptide" evidence="2">
    <location>
        <begin position="1"/>
        <end position="28"/>
    </location>
</feature>
<organism evidence="4 5">
    <name type="scientific">Acaulospora morrowiae</name>
    <dbReference type="NCBI Taxonomy" id="94023"/>
    <lineage>
        <taxon>Eukaryota</taxon>
        <taxon>Fungi</taxon>
        <taxon>Fungi incertae sedis</taxon>
        <taxon>Mucoromycota</taxon>
        <taxon>Glomeromycotina</taxon>
        <taxon>Glomeromycetes</taxon>
        <taxon>Diversisporales</taxon>
        <taxon>Acaulosporaceae</taxon>
        <taxon>Acaulospora</taxon>
    </lineage>
</organism>
<dbReference type="CDD" id="cd22191">
    <property type="entry name" value="DPBB_RlpA_EXP_N-like"/>
    <property type="match status" value="1"/>
</dbReference>
<keyword evidence="5" id="KW-1185">Reference proteome</keyword>
<protein>
    <submittedName>
        <fullName evidence="4">8626_t:CDS:1</fullName>
    </submittedName>
</protein>
<accession>A0A9N8ZG31</accession>
<dbReference type="Pfam" id="PF03330">
    <property type="entry name" value="DPBB_1"/>
    <property type="match status" value="1"/>
</dbReference>
<dbReference type="OrthoDB" id="406505at2759"/>
<evidence type="ECO:0000256" key="1">
    <source>
        <dbReference type="ARBA" id="ARBA00022729"/>
    </source>
</evidence>